<keyword evidence="1" id="KW-1133">Transmembrane helix</keyword>
<dbReference type="Proteomes" id="UP000016368">
    <property type="component" value="Unassembled WGS sequence"/>
</dbReference>
<comment type="caution">
    <text evidence="2">The sequence shown here is derived from an EMBL/GenBank/DDBJ whole genome shotgun (WGS) entry which is preliminary data.</text>
</comment>
<dbReference type="AlphaFoldDB" id="F3KW83"/>
<accession>F3KW83</accession>
<sequence length="214" mass="22779">MKTKDMISLLAADVAPVDRHVAAKRFAGALLVGGIGAVLLMLLRFGLRPDLQAMLSVPLFWIKMAVPLALGLGALAAAARLSRPGVPVTALGWAALILPVLLLWSAAVTVLWLTPAPERMDLLLGQSWKECPFNIAMLSVPGFIAVMGAMRGLAPTRPRWAGAMAGLLSGSVATLVYCLHCPEMGVPFWAVWYLLGMLLPALVGALLGPRLLRW</sequence>
<dbReference type="EMBL" id="AEGR01000084">
    <property type="protein sequence ID" value="EGI75956.1"/>
    <property type="molecule type" value="Genomic_DNA"/>
</dbReference>
<evidence type="ECO:0000256" key="1">
    <source>
        <dbReference type="SAM" id="Phobius"/>
    </source>
</evidence>
<dbReference type="InterPro" id="IPR009495">
    <property type="entry name" value="NrsF"/>
</dbReference>
<evidence type="ECO:0008006" key="4">
    <source>
        <dbReference type="Google" id="ProtNLM"/>
    </source>
</evidence>
<gene>
    <name evidence="2" type="ORF">HGR_13604</name>
</gene>
<feature type="transmembrane region" description="Helical" evidence="1">
    <location>
        <begin position="26"/>
        <end position="47"/>
    </location>
</feature>
<keyword evidence="3" id="KW-1185">Reference proteome</keyword>
<keyword evidence="1" id="KW-0472">Membrane</keyword>
<evidence type="ECO:0000313" key="3">
    <source>
        <dbReference type="Proteomes" id="UP000016368"/>
    </source>
</evidence>
<dbReference type="RefSeq" id="WP_006298815.1">
    <property type="nucleotide sequence ID" value="NZ_AEGR01000084.1"/>
</dbReference>
<keyword evidence="1" id="KW-0812">Transmembrane</keyword>
<name>F3KW83_9BURK</name>
<reference evidence="2 3" key="1">
    <citation type="journal article" date="2011" name="EMBO J.">
        <title>Structural diversity of bacterial flagellar motors.</title>
        <authorList>
            <person name="Chen S."/>
            <person name="Beeby M."/>
            <person name="Murphy G.E."/>
            <person name="Leadbetter J.R."/>
            <person name="Hendrixson D.R."/>
            <person name="Briegel A."/>
            <person name="Li Z."/>
            <person name="Shi J."/>
            <person name="Tocheva E.I."/>
            <person name="Muller A."/>
            <person name="Dobro M.J."/>
            <person name="Jensen G.J."/>
        </authorList>
    </citation>
    <scope>NUCLEOTIDE SEQUENCE [LARGE SCALE GENOMIC DNA]</scope>
    <source>
        <strain evidence="2 3">ATCC 19624</strain>
    </source>
</reference>
<proteinExistence type="predicted"/>
<dbReference type="STRING" id="887062.HGR_13604"/>
<feature type="transmembrane region" description="Helical" evidence="1">
    <location>
        <begin position="160"/>
        <end position="177"/>
    </location>
</feature>
<feature type="transmembrane region" description="Helical" evidence="1">
    <location>
        <begin position="59"/>
        <end position="79"/>
    </location>
</feature>
<dbReference type="eggNOG" id="COG4944">
    <property type="taxonomic scope" value="Bacteria"/>
</dbReference>
<protein>
    <recommendedName>
        <fullName evidence="4">Anti-sigma F factor</fullName>
    </recommendedName>
</protein>
<feature type="transmembrane region" description="Helical" evidence="1">
    <location>
        <begin position="91"/>
        <end position="113"/>
    </location>
</feature>
<dbReference type="OrthoDB" id="6059252at2"/>
<feature type="transmembrane region" description="Helical" evidence="1">
    <location>
        <begin position="189"/>
        <end position="208"/>
    </location>
</feature>
<feature type="transmembrane region" description="Helical" evidence="1">
    <location>
        <begin position="133"/>
        <end position="153"/>
    </location>
</feature>
<dbReference type="Pfam" id="PF06532">
    <property type="entry name" value="NrsF"/>
    <property type="match status" value="1"/>
</dbReference>
<organism evidence="2 3">
    <name type="scientific">Hylemonella gracilis ATCC 19624</name>
    <dbReference type="NCBI Taxonomy" id="887062"/>
    <lineage>
        <taxon>Bacteria</taxon>
        <taxon>Pseudomonadati</taxon>
        <taxon>Pseudomonadota</taxon>
        <taxon>Betaproteobacteria</taxon>
        <taxon>Burkholderiales</taxon>
        <taxon>Comamonadaceae</taxon>
        <taxon>Hylemonella</taxon>
    </lineage>
</organism>
<evidence type="ECO:0000313" key="2">
    <source>
        <dbReference type="EMBL" id="EGI75956.1"/>
    </source>
</evidence>